<keyword evidence="1" id="KW-1133">Transmembrane helix</keyword>
<comment type="caution">
    <text evidence="2">The sequence shown here is derived from an EMBL/GenBank/DDBJ whole genome shotgun (WGS) entry which is preliminary data.</text>
</comment>
<evidence type="ECO:0000256" key="1">
    <source>
        <dbReference type="SAM" id="Phobius"/>
    </source>
</evidence>
<name>A0A7W6J8U3_9HYPH</name>
<dbReference type="Pfam" id="PF10947">
    <property type="entry name" value="DUF2628"/>
    <property type="match status" value="1"/>
</dbReference>
<protein>
    <recommendedName>
        <fullName evidence="4">DUF2628 domain-containing protein</fullName>
    </recommendedName>
</protein>
<organism evidence="2 3">
    <name type="scientific">Gellertiella hungarica</name>
    <dbReference type="NCBI Taxonomy" id="1572859"/>
    <lineage>
        <taxon>Bacteria</taxon>
        <taxon>Pseudomonadati</taxon>
        <taxon>Pseudomonadota</taxon>
        <taxon>Alphaproteobacteria</taxon>
        <taxon>Hyphomicrobiales</taxon>
        <taxon>Rhizobiaceae</taxon>
        <taxon>Gellertiella</taxon>
    </lineage>
</organism>
<keyword evidence="1" id="KW-0472">Membrane</keyword>
<keyword evidence="3" id="KW-1185">Reference proteome</keyword>
<keyword evidence="1" id="KW-0812">Transmembrane</keyword>
<evidence type="ECO:0000313" key="3">
    <source>
        <dbReference type="Proteomes" id="UP000528286"/>
    </source>
</evidence>
<gene>
    <name evidence="2" type="ORF">GGR23_004125</name>
</gene>
<dbReference type="Proteomes" id="UP000528286">
    <property type="component" value="Unassembled WGS sequence"/>
</dbReference>
<dbReference type="AlphaFoldDB" id="A0A7W6J8U3"/>
<sequence length="155" mass="16579">MASYLVMMPPEGETNPDSARFIRDGFSLAAFVFPLLWLLWNRLWLYTLVYVLVVIGLGVAAEEWASSDALVVAQLALSLLIGLEGGTIRAGHLVSKGWKMVAVIPASSLDEAEEIYFASADMPSPAGPQSMPLPSGLARSHGAPVLGLLDYGKGY</sequence>
<feature type="transmembrane region" description="Helical" evidence="1">
    <location>
        <begin position="43"/>
        <end position="61"/>
    </location>
</feature>
<dbReference type="InterPro" id="IPR024399">
    <property type="entry name" value="DUF2628"/>
</dbReference>
<dbReference type="RefSeq" id="WP_183368175.1">
    <property type="nucleotide sequence ID" value="NZ_JACIEZ010000012.1"/>
</dbReference>
<accession>A0A7W6J8U3</accession>
<dbReference type="EMBL" id="JACIEZ010000012">
    <property type="protein sequence ID" value="MBB4066898.1"/>
    <property type="molecule type" value="Genomic_DNA"/>
</dbReference>
<proteinExistence type="predicted"/>
<evidence type="ECO:0008006" key="4">
    <source>
        <dbReference type="Google" id="ProtNLM"/>
    </source>
</evidence>
<feature type="transmembrane region" description="Helical" evidence="1">
    <location>
        <begin position="21"/>
        <end position="37"/>
    </location>
</feature>
<reference evidence="2 3" key="1">
    <citation type="submission" date="2020-08" db="EMBL/GenBank/DDBJ databases">
        <title>Genomic Encyclopedia of Type Strains, Phase IV (KMG-IV): sequencing the most valuable type-strain genomes for metagenomic binning, comparative biology and taxonomic classification.</title>
        <authorList>
            <person name="Goeker M."/>
        </authorList>
    </citation>
    <scope>NUCLEOTIDE SEQUENCE [LARGE SCALE GENOMIC DNA]</scope>
    <source>
        <strain evidence="2 3">DSM 29853</strain>
    </source>
</reference>
<evidence type="ECO:0000313" key="2">
    <source>
        <dbReference type="EMBL" id="MBB4066898.1"/>
    </source>
</evidence>